<comment type="caution">
    <text evidence="3">The sequence shown here is derived from an EMBL/GenBank/DDBJ whole genome shotgun (WGS) entry which is preliminary data.</text>
</comment>
<dbReference type="SFLD" id="SFLDS00019">
    <property type="entry name" value="Glutathione_Transferase_(cytos"/>
    <property type="match status" value="1"/>
</dbReference>
<dbReference type="Pfam" id="PF00043">
    <property type="entry name" value="GST_C"/>
    <property type="match status" value="1"/>
</dbReference>
<dbReference type="InterPro" id="IPR036249">
    <property type="entry name" value="Thioredoxin-like_sf"/>
</dbReference>
<dbReference type="NCBIfam" id="NF007831">
    <property type="entry name" value="PRK10542.1"/>
    <property type="match status" value="1"/>
</dbReference>
<protein>
    <submittedName>
        <fullName evidence="3">Glutathione transferase GstA</fullName>
        <ecNumber evidence="3">2.5.1.18</ecNumber>
    </submittedName>
</protein>
<dbReference type="SFLD" id="SFLDG01150">
    <property type="entry name" value="Main.1:_Beta-like"/>
    <property type="match status" value="1"/>
</dbReference>
<dbReference type="RefSeq" id="WP_168080472.1">
    <property type="nucleotide sequence ID" value="NZ_JAAVJI010000001.1"/>
</dbReference>
<feature type="domain" description="GST C-terminal" evidence="2">
    <location>
        <begin position="87"/>
        <end position="201"/>
    </location>
</feature>
<dbReference type="SUPFAM" id="SSF47616">
    <property type="entry name" value="GST C-terminal domain-like"/>
    <property type="match status" value="1"/>
</dbReference>
<dbReference type="GO" id="GO:0004364">
    <property type="term" value="F:glutathione transferase activity"/>
    <property type="evidence" value="ECO:0007669"/>
    <property type="project" value="UniProtKB-EC"/>
</dbReference>
<organism evidence="3 4">
    <name type="scientific">Pseudomonas quercus</name>
    <dbReference type="NCBI Taxonomy" id="2722792"/>
    <lineage>
        <taxon>Bacteria</taxon>
        <taxon>Pseudomonadati</taxon>
        <taxon>Pseudomonadota</taxon>
        <taxon>Gammaproteobacteria</taxon>
        <taxon>Pseudomonadales</taxon>
        <taxon>Pseudomonadaceae</taxon>
        <taxon>Pseudomonas</taxon>
    </lineage>
</organism>
<dbReference type="EC" id="2.5.1.18" evidence="3"/>
<feature type="domain" description="GST N-terminal" evidence="1">
    <location>
        <begin position="1"/>
        <end position="81"/>
    </location>
</feature>
<dbReference type="CDD" id="cd03057">
    <property type="entry name" value="GST_N_Beta"/>
    <property type="match status" value="1"/>
</dbReference>
<dbReference type="PANTHER" id="PTHR44051:SF8">
    <property type="entry name" value="GLUTATHIONE S-TRANSFERASE GSTA"/>
    <property type="match status" value="1"/>
</dbReference>
<dbReference type="PANTHER" id="PTHR44051">
    <property type="entry name" value="GLUTATHIONE S-TRANSFERASE-RELATED"/>
    <property type="match status" value="1"/>
</dbReference>
<evidence type="ECO:0000313" key="4">
    <source>
        <dbReference type="Proteomes" id="UP000746535"/>
    </source>
</evidence>
<keyword evidence="4" id="KW-1185">Reference proteome</keyword>
<evidence type="ECO:0000259" key="2">
    <source>
        <dbReference type="PROSITE" id="PS50405"/>
    </source>
</evidence>
<proteinExistence type="predicted"/>
<dbReference type="Proteomes" id="UP000746535">
    <property type="component" value="Unassembled WGS sequence"/>
</dbReference>
<evidence type="ECO:0000259" key="1">
    <source>
        <dbReference type="PROSITE" id="PS50404"/>
    </source>
</evidence>
<dbReference type="Gene3D" id="3.40.30.10">
    <property type="entry name" value="Glutaredoxin"/>
    <property type="match status" value="1"/>
</dbReference>
<dbReference type="InterPro" id="IPR040079">
    <property type="entry name" value="Glutathione_S-Trfase"/>
</dbReference>
<dbReference type="SFLD" id="SFLDG00358">
    <property type="entry name" value="Main_(cytGST)"/>
    <property type="match status" value="1"/>
</dbReference>
<evidence type="ECO:0000313" key="3">
    <source>
        <dbReference type="EMBL" id="NJO99367.1"/>
    </source>
</evidence>
<dbReference type="InterPro" id="IPR036282">
    <property type="entry name" value="Glutathione-S-Trfase_C_sf"/>
</dbReference>
<dbReference type="SUPFAM" id="SSF52833">
    <property type="entry name" value="Thioredoxin-like"/>
    <property type="match status" value="1"/>
</dbReference>
<dbReference type="PROSITE" id="PS50405">
    <property type="entry name" value="GST_CTER"/>
    <property type="match status" value="1"/>
</dbReference>
<dbReference type="EMBL" id="JAAVJI010000001">
    <property type="protein sequence ID" value="NJO99367.1"/>
    <property type="molecule type" value="Genomic_DNA"/>
</dbReference>
<name>A0ABX0Y7T3_9PSED</name>
<dbReference type="Pfam" id="PF13409">
    <property type="entry name" value="GST_N_2"/>
    <property type="match status" value="1"/>
</dbReference>
<gene>
    <name evidence="3" type="primary">gstA</name>
    <name evidence="3" type="ORF">HBH25_00580</name>
</gene>
<dbReference type="InterPro" id="IPR004045">
    <property type="entry name" value="Glutathione_S-Trfase_N"/>
</dbReference>
<keyword evidence="3" id="KW-0808">Transferase</keyword>
<dbReference type="CDD" id="cd03188">
    <property type="entry name" value="GST_C_Beta"/>
    <property type="match status" value="1"/>
</dbReference>
<dbReference type="InterPro" id="IPR010987">
    <property type="entry name" value="Glutathione-S-Trfase_C-like"/>
</dbReference>
<sequence>MKLYYLPGACSLAPHIVLRETGTAVTLAKVDRNTKQTDTGESFLEVNPKGYVPAIALDDGTVITEAQVVLQYLADHAPQSGLAPAAGSPDHYKLQEWLGFISTELHKNMGSFFNPKQTPEWRETVAALLGKRLDYVTTQLDGKAFLLGDTFTVADAYLFTVLNWSGKAKFDLSPWPVLVDYHKRLSERPSVQQALKEEGLI</sequence>
<dbReference type="PROSITE" id="PS50404">
    <property type="entry name" value="GST_NTER"/>
    <property type="match status" value="1"/>
</dbReference>
<dbReference type="Gene3D" id="1.20.1050.10">
    <property type="match status" value="1"/>
</dbReference>
<reference evidence="3 4" key="1">
    <citation type="submission" date="2020-03" db="EMBL/GenBank/DDBJ databases">
        <authorList>
            <person name="Wang L."/>
            <person name="He N."/>
            <person name="Li Y."/>
            <person name="Fang Y."/>
            <person name="Zhang F."/>
        </authorList>
    </citation>
    <scope>NUCLEOTIDE SEQUENCE [LARGE SCALE GENOMIC DNA]</scope>
    <source>
        <strain evidence="4">hsmgli-8</strain>
    </source>
</reference>
<accession>A0ABX0Y7T3</accession>
<dbReference type="InterPro" id="IPR004046">
    <property type="entry name" value="GST_C"/>
</dbReference>